<keyword evidence="2" id="KW-0812">Transmembrane</keyword>
<evidence type="ECO:0000256" key="1">
    <source>
        <dbReference type="SAM" id="MobiDB-lite"/>
    </source>
</evidence>
<feature type="transmembrane region" description="Helical" evidence="2">
    <location>
        <begin position="824"/>
        <end position="843"/>
    </location>
</feature>
<dbReference type="STRING" id="203122.Sde_1050"/>
<keyword evidence="5" id="KW-1185">Reference proteome</keyword>
<dbReference type="KEGG" id="sde:Sde_1050"/>
<evidence type="ECO:0000259" key="3">
    <source>
        <dbReference type="Pfam" id="PF13699"/>
    </source>
</evidence>
<feature type="transmembrane region" description="Helical" evidence="2">
    <location>
        <begin position="793"/>
        <end position="818"/>
    </location>
</feature>
<dbReference type="EMBL" id="CP000282">
    <property type="protein sequence ID" value="ABD80312.1"/>
    <property type="molecule type" value="Genomic_DNA"/>
</dbReference>
<dbReference type="AlphaFoldDB" id="Q21LW7"/>
<gene>
    <name evidence="4" type="ordered locus">Sde_1050</name>
</gene>
<dbReference type="InterPro" id="IPR025295">
    <property type="entry name" value="eCIS_core_dom"/>
</dbReference>
<dbReference type="Pfam" id="PF13699">
    <property type="entry name" value="eCIS_core"/>
    <property type="match status" value="1"/>
</dbReference>
<feature type="compositionally biased region" description="Basic and acidic residues" evidence="1">
    <location>
        <begin position="71"/>
        <end position="214"/>
    </location>
</feature>
<evidence type="ECO:0000313" key="5">
    <source>
        <dbReference type="Proteomes" id="UP000001947"/>
    </source>
</evidence>
<feature type="compositionally biased region" description="Basic and acidic residues" evidence="1">
    <location>
        <begin position="23"/>
        <end position="40"/>
    </location>
</feature>
<evidence type="ECO:0000256" key="2">
    <source>
        <dbReference type="SAM" id="Phobius"/>
    </source>
</evidence>
<dbReference type="eggNOG" id="COG3064">
    <property type="taxonomic scope" value="Bacteria"/>
</dbReference>
<accession>Q21LW7</accession>
<keyword evidence="2" id="KW-0472">Membrane</keyword>
<protein>
    <recommendedName>
        <fullName evidence="3">eCIS core domain-containing protein</fullName>
    </recommendedName>
</protein>
<feature type="domain" description="eCIS core" evidence="3">
    <location>
        <begin position="235"/>
        <end position="311"/>
    </location>
</feature>
<evidence type="ECO:0000313" key="4">
    <source>
        <dbReference type="EMBL" id="ABD80312.1"/>
    </source>
</evidence>
<name>Q21LW7_SACD2</name>
<feature type="region of interest" description="Disordered" evidence="1">
    <location>
        <begin position="1"/>
        <end position="221"/>
    </location>
</feature>
<sequence length="1246" mass="138472">MRSAATSAGAPLRLQAAGAKVSSPHDPEEKEADNTADKVMRMAVPDSQIAKVPTNTGGVFRKLFRRPAKPNNEEKISRKAPNEEPQLKEDKELQRKEDRELQRTEDKELQRKGDRELQRAEDKELQRKENEELQRKEDKELQRKEDENLQRKEDKELQRKEEDIQRASQPDKELARKPEQEQEPKIARKPQVEEQQLQRKAHEQQEEIQRKAEGSPDAGSNVTAEIRSAMAGGDPLPLSVRRFMEPRFNADFSNVKVHSNTQSANLNKKVSAKAFAVKNHIFFGKDQYQPESDEGKHLLAHELTHTIQQGAASQGDGANQGGGANVQRTVEDEVQRKVAVNQRTAPKVQRLGVRDALDYFADHANHIPGFRMFTIVLGVNPINMRSVDRTPANILRAVVEFMPGGAFITRALDNHGVFERVGNWVSQQLRSLAITGSLIRSSINRFLDSLSWRDIFNLSGVWQRAKRIFTEPIDRIKSFVRGLVNGIIQFVKDAILMPLARLASRTRGWDLLCAVLQRNPITGEPVARNAENLIGGFMTLIGQQEVWQNIKRANAIGRAWVWFQGALAGLLGFVRSIPSLFVNAFRALGIRDLLDVPGAFMRVARVFGSFIGRFFSWAGGTVMNLLQIIFEVVAPGAMPYLRRAGGAFRSIIRNPIGFIRNLVNAGKMGFRRFATNFLTHLRTSLVNWLTGTLGGTGVYIPQAFTPRELIKFVLSVLGLTWQNVRTKLVRAVGERAVTAMETGFELVRTLITEGPAAAWQKISEGLTNLREMVIEQIMSFVRSRIIQAAVTRLLSMLSPAGAFIQAIIGIYNTVMFFVERLRTIIQVGMSFVNSIMAIAAGRITAAAVRVERTMAGMLTLMISFLARIAGLGRVATVVTQLINRVRAPVDRALDRVVAWIVAQARRLGRFILQAGVPQDPQQRAVQGMNAAVAVVNRLPGNRIGEAVIHPALRAIKARYGFSLLQPELRGGRWWVIGEMSPRRAQQTQKTSTSAPAAAAASALPDQVDILNASNAILIRNYSRSARTGTFQAAIFSSAANLSKLRHAPQAGQTGPQTVPAPAPTNVDYTIRAANSLYGPPSAFQAVDRSDPDEAASYSRTREAFPEVMREWWKTEPAADAARITQLRSLGLVDIDPSGGLMRGASKWNYIYSQLTNAEKNRLAGPVNKDNMGALLDSFPASRRDTLQTAWKQRWAQGTQIHHIKPVNFGGDNSNFIPLSAEKHVGSTGVHPRFWTPLKRFLMGLRG</sequence>
<reference evidence="4 5" key="1">
    <citation type="journal article" date="2008" name="PLoS Genet.">
        <title>Complete genome sequence of the complex carbohydrate-degrading marine bacterium, Saccharophagus degradans strain 2-40 T.</title>
        <authorList>
            <person name="Weiner R.M."/>
            <person name="Taylor L.E.II."/>
            <person name="Henrissat B."/>
            <person name="Hauser L."/>
            <person name="Land M."/>
            <person name="Coutinho P.M."/>
            <person name="Rancurel C."/>
            <person name="Saunders E.H."/>
            <person name="Longmire A.G."/>
            <person name="Zhang H."/>
            <person name="Bayer E.A."/>
            <person name="Gilbert H.J."/>
            <person name="Larimer F."/>
            <person name="Zhulin I.B."/>
            <person name="Ekborg N.A."/>
            <person name="Lamed R."/>
            <person name="Richardson P.M."/>
            <person name="Borovok I."/>
            <person name="Hutcheson S."/>
        </authorList>
    </citation>
    <scope>NUCLEOTIDE SEQUENCE [LARGE SCALE GENOMIC DNA]</scope>
    <source>
        <strain evidence="5">2-40 / ATCC 43961 / DSM 17024</strain>
    </source>
</reference>
<keyword evidence="2" id="KW-1133">Transmembrane helix</keyword>
<dbReference type="HOGENOM" id="CLU_266175_0_0_6"/>
<organism evidence="4 5">
    <name type="scientific">Saccharophagus degradans (strain 2-40 / ATCC 43961 / DSM 17024)</name>
    <dbReference type="NCBI Taxonomy" id="203122"/>
    <lineage>
        <taxon>Bacteria</taxon>
        <taxon>Pseudomonadati</taxon>
        <taxon>Pseudomonadota</taxon>
        <taxon>Gammaproteobacteria</taxon>
        <taxon>Cellvibrionales</taxon>
        <taxon>Cellvibrionaceae</taxon>
        <taxon>Saccharophagus</taxon>
    </lineage>
</organism>
<dbReference type="eggNOG" id="COG5412">
    <property type="taxonomic scope" value="Bacteria"/>
</dbReference>
<dbReference type="Proteomes" id="UP000001947">
    <property type="component" value="Chromosome"/>
</dbReference>
<proteinExistence type="predicted"/>